<dbReference type="GO" id="GO:0051028">
    <property type="term" value="P:mRNA transport"/>
    <property type="evidence" value="ECO:0007669"/>
    <property type="project" value="UniProtKB-UniRule"/>
</dbReference>
<evidence type="ECO:0000313" key="12">
    <source>
        <dbReference type="EMBL" id="KAG2188080.1"/>
    </source>
</evidence>
<evidence type="ECO:0000313" key="13">
    <source>
        <dbReference type="Proteomes" id="UP000612746"/>
    </source>
</evidence>
<keyword evidence="4 9" id="KW-0509">mRNA transport</keyword>
<dbReference type="SUPFAM" id="SSF54928">
    <property type="entry name" value="RNA-binding domain, RBD"/>
    <property type="match status" value="1"/>
</dbReference>
<protein>
    <recommendedName>
        <fullName evidence="11">RRM Nup35-type domain-containing protein</fullName>
    </recommendedName>
</protein>
<dbReference type="InterPro" id="IPR012677">
    <property type="entry name" value="Nucleotide-bd_a/b_plait_sf"/>
</dbReference>
<dbReference type="OrthoDB" id="2285673at2759"/>
<comment type="subcellular location">
    <subcellularLocation>
        <location evidence="1">Nucleus</location>
        <location evidence="1">Nuclear pore complex</location>
    </subcellularLocation>
</comment>
<keyword evidence="5" id="KW-0653">Protein transport</keyword>
<evidence type="ECO:0000259" key="11">
    <source>
        <dbReference type="PROSITE" id="PS51472"/>
    </source>
</evidence>
<dbReference type="GO" id="GO:0006607">
    <property type="term" value="P:NLS-bearing protein import into nucleus"/>
    <property type="evidence" value="ECO:0007669"/>
    <property type="project" value="TreeGrafter"/>
</dbReference>
<evidence type="ECO:0000256" key="6">
    <source>
        <dbReference type="ARBA" id="ARBA00023010"/>
    </source>
</evidence>
<organism evidence="12 13">
    <name type="scientific">Umbelopsis vinacea</name>
    <dbReference type="NCBI Taxonomy" id="44442"/>
    <lineage>
        <taxon>Eukaryota</taxon>
        <taxon>Fungi</taxon>
        <taxon>Fungi incertae sedis</taxon>
        <taxon>Mucoromycota</taxon>
        <taxon>Mucoromycotina</taxon>
        <taxon>Umbelopsidomycetes</taxon>
        <taxon>Umbelopsidales</taxon>
        <taxon>Umbelopsidaceae</taxon>
        <taxon>Umbelopsis</taxon>
    </lineage>
</organism>
<keyword evidence="8 9" id="KW-0539">Nucleus</keyword>
<feature type="region of interest" description="Disordered" evidence="10">
    <location>
        <begin position="234"/>
        <end position="271"/>
    </location>
</feature>
<dbReference type="PROSITE" id="PS51472">
    <property type="entry name" value="RRM_NUP35"/>
    <property type="match status" value="1"/>
</dbReference>
<dbReference type="Pfam" id="PF13634">
    <property type="entry name" value="Nucleoporin_FG"/>
    <property type="match status" value="2"/>
</dbReference>
<evidence type="ECO:0000256" key="5">
    <source>
        <dbReference type="ARBA" id="ARBA00022927"/>
    </source>
</evidence>
<dbReference type="GO" id="GO:0003676">
    <property type="term" value="F:nucleic acid binding"/>
    <property type="evidence" value="ECO:0007669"/>
    <property type="project" value="InterPro"/>
</dbReference>
<feature type="region of interest" description="Disordered" evidence="10">
    <location>
        <begin position="486"/>
        <end position="505"/>
    </location>
</feature>
<proteinExistence type="inferred from homology"/>
<comment type="caution">
    <text evidence="12">The sequence shown here is derived from an EMBL/GenBank/DDBJ whole genome shotgun (WGS) entry which is preliminary data.</text>
</comment>
<dbReference type="PANTHER" id="PTHR21527">
    <property type="entry name" value="NUCLEOPORIN NUP35"/>
    <property type="match status" value="1"/>
</dbReference>
<dbReference type="FunFam" id="3.30.70.330:FF:000095">
    <property type="entry name" value="Putative Nucleoporin NUP53"/>
    <property type="match status" value="1"/>
</dbReference>
<evidence type="ECO:0000256" key="1">
    <source>
        <dbReference type="ARBA" id="ARBA00004567"/>
    </source>
</evidence>
<feature type="compositionally biased region" description="Polar residues" evidence="10">
    <location>
        <begin position="1"/>
        <end position="37"/>
    </location>
</feature>
<dbReference type="GO" id="GO:0006999">
    <property type="term" value="P:nuclear pore organization"/>
    <property type="evidence" value="ECO:0007669"/>
    <property type="project" value="TreeGrafter"/>
</dbReference>
<dbReference type="Proteomes" id="UP000612746">
    <property type="component" value="Unassembled WGS sequence"/>
</dbReference>
<gene>
    <name evidence="12" type="ORF">INT44_000831</name>
</gene>
<dbReference type="GO" id="GO:0044613">
    <property type="term" value="C:nuclear pore central transport channel"/>
    <property type="evidence" value="ECO:0007669"/>
    <property type="project" value="TreeGrafter"/>
</dbReference>
<accession>A0A8H7Q9M3</accession>
<dbReference type="GO" id="GO:0005543">
    <property type="term" value="F:phospholipid binding"/>
    <property type="evidence" value="ECO:0007669"/>
    <property type="project" value="TreeGrafter"/>
</dbReference>
<feature type="region of interest" description="Disordered" evidence="10">
    <location>
        <begin position="174"/>
        <end position="219"/>
    </location>
</feature>
<feature type="compositionally biased region" description="Low complexity" evidence="10">
    <location>
        <begin position="41"/>
        <end position="57"/>
    </location>
</feature>
<name>A0A8H7Q9M3_9FUNG</name>
<feature type="compositionally biased region" description="Low complexity" evidence="10">
    <location>
        <begin position="252"/>
        <end position="269"/>
    </location>
</feature>
<evidence type="ECO:0000256" key="4">
    <source>
        <dbReference type="ARBA" id="ARBA00022816"/>
    </source>
</evidence>
<dbReference type="GO" id="GO:0044615">
    <property type="term" value="C:nuclear pore nuclear basket"/>
    <property type="evidence" value="ECO:0007669"/>
    <property type="project" value="TreeGrafter"/>
</dbReference>
<comment type="similarity">
    <text evidence="2">Belongs to the Nup35 family.</text>
</comment>
<reference evidence="12" key="1">
    <citation type="submission" date="2020-12" db="EMBL/GenBank/DDBJ databases">
        <title>Metabolic potential, ecology and presence of endohyphal bacteria is reflected in genomic diversity of Mucoromycotina.</title>
        <authorList>
            <person name="Muszewska A."/>
            <person name="Okrasinska A."/>
            <person name="Steczkiewicz K."/>
            <person name="Drgas O."/>
            <person name="Orlowska M."/>
            <person name="Perlinska-Lenart U."/>
            <person name="Aleksandrzak-Piekarczyk T."/>
            <person name="Szatraj K."/>
            <person name="Zielenkiewicz U."/>
            <person name="Pilsyk S."/>
            <person name="Malc E."/>
            <person name="Mieczkowski P."/>
            <person name="Kruszewska J.S."/>
            <person name="Biernat P."/>
            <person name="Pawlowska J."/>
        </authorList>
    </citation>
    <scope>NUCLEOTIDE SEQUENCE</scope>
    <source>
        <strain evidence="12">WA0000051536</strain>
    </source>
</reference>
<evidence type="ECO:0000256" key="7">
    <source>
        <dbReference type="ARBA" id="ARBA00023132"/>
    </source>
</evidence>
<dbReference type="AlphaFoldDB" id="A0A8H7Q9M3"/>
<keyword evidence="6" id="KW-0811">Translocation</keyword>
<keyword evidence="13" id="KW-1185">Reference proteome</keyword>
<feature type="region of interest" description="Disordered" evidence="10">
    <location>
        <begin position="1"/>
        <end position="57"/>
    </location>
</feature>
<feature type="domain" description="RRM Nup35-type" evidence="11">
    <location>
        <begin position="373"/>
        <end position="452"/>
    </location>
</feature>
<dbReference type="EMBL" id="JAEPRA010000002">
    <property type="protein sequence ID" value="KAG2188080.1"/>
    <property type="molecule type" value="Genomic_DNA"/>
</dbReference>
<keyword evidence="7 9" id="KW-0906">Nuclear pore complex</keyword>
<sequence>MFGNFSSSQPATSTPLFGGANTASSPFGSTQSTTNTPLFGASASTTPTPASNSMFGATPAATTATPLFGNASTGAASAATFGSSLTVPTASPFGSTASGLNTSGTTSSPFGAASKPTTSTPLFGAANTTAPATSGFSFGGAAASTATPSLSSFSAAPAVEAKSALSDGTVPHYTIGPHSIMRQTAPPPSSSAGFMPASQKEVEPKLSDISTKPHTPTFQEKRTVLPGFLTSVGSSPKSEIASKAGGDGVVKSTGTASSSSSSGLFGSTGQDYGYGSRKQTFDASDDNEAPPMLSMWEIGVHQPAPNAFPSRPLGMGYSWNSLASSKLAPSTSAPIGTAANEIMQPPTSSTMASFGQNSFASSNNEYPSTSYSDSDQATINVCGFPPSMTSYILDHFRQYGEILDYRNSGSNWMTITYSTRLSAQKALSRNGKIIGGNCMIGVSPANQQNVFGAVTSPELSKDDKAGGKPLVGRPIQVDRTGQIWRSSGLGSGRAGPSATMANGQNHNASHVVGGVLAHAKDALFAW</sequence>
<dbReference type="Gene3D" id="3.30.70.330">
    <property type="match status" value="1"/>
</dbReference>
<keyword evidence="3 9" id="KW-0813">Transport</keyword>
<dbReference type="CDD" id="cd12441">
    <property type="entry name" value="RRM_Nup53_like"/>
    <property type="match status" value="1"/>
</dbReference>
<dbReference type="InterPro" id="IPR007846">
    <property type="entry name" value="RRM_NUP35_dom"/>
</dbReference>
<evidence type="ECO:0000256" key="8">
    <source>
        <dbReference type="ARBA" id="ARBA00023242"/>
    </source>
</evidence>
<feature type="compositionally biased region" description="Polar residues" evidence="10">
    <location>
        <begin position="208"/>
        <end position="218"/>
    </location>
</feature>
<dbReference type="InterPro" id="IPR035979">
    <property type="entry name" value="RBD_domain_sf"/>
</dbReference>
<dbReference type="Pfam" id="PF05172">
    <property type="entry name" value="RRM_Nup35"/>
    <property type="match status" value="1"/>
</dbReference>
<dbReference type="GO" id="GO:0017056">
    <property type="term" value="F:structural constituent of nuclear pore"/>
    <property type="evidence" value="ECO:0007669"/>
    <property type="project" value="TreeGrafter"/>
</dbReference>
<dbReference type="PANTHER" id="PTHR21527:SF6">
    <property type="entry name" value="NUCLEOPORIN NUP35"/>
    <property type="match status" value="1"/>
</dbReference>
<dbReference type="InterPro" id="IPR025574">
    <property type="entry name" value="Nucleoporin_FG_rpt"/>
</dbReference>
<evidence type="ECO:0000256" key="10">
    <source>
        <dbReference type="SAM" id="MobiDB-lite"/>
    </source>
</evidence>
<evidence type="ECO:0000256" key="2">
    <source>
        <dbReference type="ARBA" id="ARBA00009454"/>
    </source>
</evidence>
<evidence type="ECO:0000256" key="9">
    <source>
        <dbReference type="PROSITE-ProRule" id="PRU00804"/>
    </source>
</evidence>
<evidence type="ECO:0000256" key="3">
    <source>
        <dbReference type="ARBA" id="ARBA00022448"/>
    </source>
</evidence>